<gene>
    <name evidence="2" type="ORF">ACFQ3N_01890</name>
</gene>
<feature type="transmembrane region" description="Helical" evidence="1">
    <location>
        <begin position="122"/>
        <end position="140"/>
    </location>
</feature>
<name>A0ABW3LIZ3_9BACI</name>
<keyword evidence="1" id="KW-0472">Membrane</keyword>
<feature type="transmembrane region" description="Helical" evidence="1">
    <location>
        <begin position="152"/>
        <end position="170"/>
    </location>
</feature>
<protein>
    <recommendedName>
        <fullName evidence="4">O-antigen ligase domain-containing protein</fullName>
    </recommendedName>
</protein>
<feature type="transmembrane region" description="Helical" evidence="1">
    <location>
        <begin position="356"/>
        <end position="374"/>
    </location>
</feature>
<evidence type="ECO:0000313" key="2">
    <source>
        <dbReference type="EMBL" id="MFD1037179.1"/>
    </source>
</evidence>
<dbReference type="EMBL" id="JBHTKJ010000007">
    <property type="protein sequence ID" value="MFD1037179.1"/>
    <property type="molecule type" value="Genomic_DNA"/>
</dbReference>
<proteinExistence type="predicted"/>
<keyword evidence="3" id="KW-1185">Reference proteome</keyword>
<feature type="transmembrane region" description="Helical" evidence="1">
    <location>
        <begin position="42"/>
        <end position="61"/>
    </location>
</feature>
<feature type="transmembrane region" description="Helical" evidence="1">
    <location>
        <begin position="73"/>
        <end position="91"/>
    </location>
</feature>
<feature type="transmembrane region" description="Helical" evidence="1">
    <location>
        <begin position="274"/>
        <end position="292"/>
    </location>
</feature>
<reference evidence="3" key="1">
    <citation type="journal article" date="2019" name="Int. J. Syst. Evol. Microbiol.">
        <title>The Global Catalogue of Microorganisms (GCM) 10K type strain sequencing project: providing services to taxonomists for standard genome sequencing and annotation.</title>
        <authorList>
            <consortium name="The Broad Institute Genomics Platform"/>
            <consortium name="The Broad Institute Genome Sequencing Center for Infectious Disease"/>
            <person name="Wu L."/>
            <person name="Ma J."/>
        </authorList>
    </citation>
    <scope>NUCLEOTIDE SEQUENCE [LARGE SCALE GENOMIC DNA]</scope>
    <source>
        <strain evidence="3">CCUG 56754</strain>
    </source>
</reference>
<evidence type="ECO:0000256" key="1">
    <source>
        <dbReference type="SAM" id="Phobius"/>
    </source>
</evidence>
<sequence length="389" mass="44967">MADKPNLVLTKQKMSIGIFPSIILVTYAFVDLIRLFEVVSVVLGNFIFVVLGLISIIYSVLKNGIRRQLPIIYFIWIYTFFGALGILLNGNMELQELIWPFAFMGVATLFLNFTINYKLTRVLYYFVVILFISSIILSNGVDNLNMSSSRNAIGLTVLIYFSIYAISGYIHNRNLTIYPIIMGLIVSTMAIGRSGILVFLVILFLFLLFSFNRKKLNITFFFKSIFVGAFVVIILSIFYNFLEIYFTSAIINYENRGLESLRTLIWTDYLNKTFTSAGYFLFGAPISGTFILERFSQNLHNSFLMLHAKYGIVPFIIVILLVIKAFFHFKKENNLLYSMLLITLLFRMQFDYTNFNAQLDIILFYIIFSPYMSIHDDNKNRRVGKVKEL</sequence>
<evidence type="ECO:0008006" key="4">
    <source>
        <dbReference type="Google" id="ProtNLM"/>
    </source>
</evidence>
<accession>A0ABW3LIZ3</accession>
<feature type="transmembrane region" description="Helical" evidence="1">
    <location>
        <begin position="304"/>
        <end position="327"/>
    </location>
</feature>
<feature type="transmembrane region" description="Helical" evidence="1">
    <location>
        <begin position="97"/>
        <end position="115"/>
    </location>
</feature>
<evidence type="ECO:0000313" key="3">
    <source>
        <dbReference type="Proteomes" id="UP001597040"/>
    </source>
</evidence>
<feature type="transmembrane region" description="Helical" evidence="1">
    <location>
        <begin position="177"/>
        <end position="208"/>
    </location>
</feature>
<organism evidence="2 3">
    <name type="scientific">Virgibacillus byunsanensis</name>
    <dbReference type="NCBI Taxonomy" id="570945"/>
    <lineage>
        <taxon>Bacteria</taxon>
        <taxon>Bacillati</taxon>
        <taxon>Bacillota</taxon>
        <taxon>Bacilli</taxon>
        <taxon>Bacillales</taxon>
        <taxon>Bacillaceae</taxon>
        <taxon>Virgibacillus</taxon>
    </lineage>
</organism>
<feature type="transmembrane region" description="Helical" evidence="1">
    <location>
        <begin position="16"/>
        <end position="36"/>
    </location>
</feature>
<dbReference type="RefSeq" id="WP_390359023.1">
    <property type="nucleotide sequence ID" value="NZ_JBHTKJ010000007.1"/>
</dbReference>
<dbReference type="Proteomes" id="UP001597040">
    <property type="component" value="Unassembled WGS sequence"/>
</dbReference>
<comment type="caution">
    <text evidence="2">The sequence shown here is derived from an EMBL/GenBank/DDBJ whole genome shotgun (WGS) entry which is preliminary data.</text>
</comment>
<keyword evidence="1" id="KW-0812">Transmembrane</keyword>
<keyword evidence="1" id="KW-1133">Transmembrane helix</keyword>
<feature type="transmembrane region" description="Helical" evidence="1">
    <location>
        <begin position="220"/>
        <end position="253"/>
    </location>
</feature>